<protein>
    <submittedName>
        <fullName evidence="1">DNA transfer protein</fullName>
    </submittedName>
</protein>
<evidence type="ECO:0000313" key="2">
    <source>
        <dbReference type="Proteomes" id="UP000867740"/>
    </source>
</evidence>
<sequence>MATWQQSVNSGGLLAGIGGNNTNAPQVSDISNGLALVRANNDMIRSGQNNAGLTALQGLGNIAQSYQQGQHAEQQRAFDQAHATAWKTGDMAPLRDFAVQNPAFVEQAQKAVAGLDSQQKNDLGNLAMGVNTALAQGPETFSSYVSKNSDALRRIGADPDWMIKTGVNNPEQLSHLASTLALGAVGPEKMFDIKDKAEGRQIQRDSLAETVRSNKAGESLTARGQDIQIRGQNISAQNAQLSANGATTDMKNFTAYSRLLKSDPEAAAIFAQVAGIKTTGADNRQVQLSDGRTVTINGKLHGAGPNAFYEATDNAGNTIRVPPAAISATASSATNAQNFAMKKDLDLISNADPKSLDFLTGITGGTGKPALGADVRSRLGSGEQRQLFNAAQRIQGKMQNQGIAAARDMGASGINTVAEAKMYFQGMPQVDFSSPEATQQSIRDIKTYTDNYNQQYNVNVGSPKQNATTNAQTNSQPAAGVHVSKSGIQFTVK</sequence>
<reference evidence="1" key="1">
    <citation type="journal article" date="2018" name="Genome Biol.">
        <title>SKESA: strategic k-mer extension for scrupulous assemblies.</title>
        <authorList>
            <person name="Souvorov A."/>
            <person name="Agarwala R."/>
            <person name="Lipman D.J."/>
        </authorList>
    </citation>
    <scope>NUCLEOTIDE SEQUENCE</scope>
    <source>
        <strain evidence="1">CAVp300</strain>
    </source>
</reference>
<name>A0A9P3TFF5_KLUIN</name>
<evidence type="ECO:0000313" key="1">
    <source>
        <dbReference type="EMBL" id="HAT3584355.1"/>
    </source>
</evidence>
<gene>
    <name evidence="1" type="ORF">I8531_004734</name>
</gene>
<dbReference type="Proteomes" id="UP000867740">
    <property type="component" value="Unassembled WGS sequence"/>
</dbReference>
<comment type="caution">
    <text evidence="1">The sequence shown here is derived from an EMBL/GenBank/DDBJ whole genome shotgun (WGS) entry which is preliminary data.</text>
</comment>
<dbReference type="EMBL" id="DACSUM010000055">
    <property type="protein sequence ID" value="HAT3584355.1"/>
    <property type="molecule type" value="Genomic_DNA"/>
</dbReference>
<dbReference type="RefSeq" id="WP_047371473.1">
    <property type="nucleotide sequence ID" value="NZ_CABMNU010000005.1"/>
</dbReference>
<dbReference type="Pfam" id="PF16928">
    <property type="entry name" value="Inj_translocase"/>
    <property type="match status" value="1"/>
</dbReference>
<proteinExistence type="predicted"/>
<dbReference type="InterPro" id="IPR031619">
    <property type="entry name" value="Inj_translocase"/>
</dbReference>
<accession>A0A9P3TFF5</accession>
<reference evidence="1" key="2">
    <citation type="submission" date="2020-10" db="EMBL/GenBank/DDBJ databases">
        <authorList>
            <consortium name="NCBI Pathogen Detection Project"/>
        </authorList>
    </citation>
    <scope>NUCLEOTIDE SEQUENCE</scope>
    <source>
        <strain evidence="1">CAVp300</strain>
    </source>
</reference>
<dbReference type="AlphaFoldDB" id="A0A9P3TFF5"/>
<organism evidence="1 2">
    <name type="scientific">Kluyvera intermedia</name>
    <name type="common">Enterobacter intermedius</name>
    <dbReference type="NCBI Taxonomy" id="61648"/>
    <lineage>
        <taxon>Bacteria</taxon>
        <taxon>Pseudomonadati</taxon>
        <taxon>Pseudomonadota</taxon>
        <taxon>Gammaproteobacteria</taxon>
        <taxon>Enterobacterales</taxon>
        <taxon>Enterobacteriaceae</taxon>
        <taxon>Kluyvera</taxon>
    </lineage>
</organism>